<evidence type="ECO:0000313" key="6">
    <source>
        <dbReference type="Proteomes" id="UP000198757"/>
    </source>
</evidence>
<dbReference type="STRING" id="1285928.SAMN04487894_1134"/>
<dbReference type="Pfam" id="PF06977">
    <property type="entry name" value="SdiA-regulated"/>
    <property type="match status" value="1"/>
</dbReference>
<comment type="similarity">
    <text evidence="2">Belongs to the YjiK family.</text>
</comment>
<keyword evidence="4" id="KW-0472">Membrane</keyword>
<dbReference type="PROSITE" id="PS51257">
    <property type="entry name" value="PROKAR_LIPOPROTEIN"/>
    <property type="match status" value="1"/>
</dbReference>
<dbReference type="GO" id="GO:0005886">
    <property type="term" value="C:plasma membrane"/>
    <property type="evidence" value="ECO:0007669"/>
    <property type="project" value="UniProtKB-SubCell"/>
</dbReference>
<gene>
    <name evidence="5" type="ORF">SAMN04487894_1134</name>
</gene>
<dbReference type="OrthoDB" id="5292493at2"/>
<evidence type="ECO:0000256" key="3">
    <source>
        <dbReference type="ARBA" id="ARBA00022475"/>
    </source>
</evidence>
<evidence type="ECO:0000256" key="1">
    <source>
        <dbReference type="ARBA" id="ARBA00004236"/>
    </source>
</evidence>
<dbReference type="EMBL" id="FMZO01000013">
    <property type="protein sequence ID" value="SDD75171.1"/>
    <property type="molecule type" value="Genomic_DNA"/>
</dbReference>
<keyword evidence="3" id="KW-1003">Cell membrane</keyword>
<dbReference type="AlphaFoldDB" id="A0A1G6XAS0"/>
<evidence type="ECO:0000256" key="2">
    <source>
        <dbReference type="ARBA" id="ARBA00009852"/>
    </source>
</evidence>
<reference evidence="6" key="1">
    <citation type="submission" date="2016-10" db="EMBL/GenBank/DDBJ databases">
        <authorList>
            <person name="Varghese N."/>
            <person name="Submissions S."/>
        </authorList>
    </citation>
    <scope>NUCLEOTIDE SEQUENCE [LARGE SCALE GENOMIC DNA]</scope>
    <source>
        <strain evidence="6">DSM 25811 / CCM 8410 / LMG 26954 / E90</strain>
    </source>
</reference>
<accession>A0A1G6XAS0</accession>
<name>A0A1G6XAS0_NIADE</name>
<dbReference type="Gene3D" id="2.120.10.30">
    <property type="entry name" value="TolB, C-terminal domain"/>
    <property type="match status" value="1"/>
</dbReference>
<organism evidence="5 6">
    <name type="scientific">Niabella drilacis (strain DSM 25811 / CCM 8410 / CCUG 62505 / LMG 26954 / E90)</name>
    <dbReference type="NCBI Taxonomy" id="1285928"/>
    <lineage>
        <taxon>Bacteria</taxon>
        <taxon>Pseudomonadati</taxon>
        <taxon>Bacteroidota</taxon>
        <taxon>Chitinophagia</taxon>
        <taxon>Chitinophagales</taxon>
        <taxon>Chitinophagaceae</taxon>
        <taxon>Niabella</taxon>
    </lineage>
</organism>
<comment type="subcellular location">
    <subcellularLocation>
        <location evidence="1">Cell membrane</location>
    </subcellularLocation>
</comment>
<proteinExistence type="inferred from homology"/>
<sequence length="276" mass="30351">MNKFGILLFSLAAVSCMGQKEYTSPAGYDLSRPETFKMPVILDEISGITFTNSDTLYAVQDEKGTVFHFQPGSEALAATKFGRKGDYEDLSVSNGNIVVLRSDGSLYAFPLNETAQPEAASVKEWKKAVPAGEYEALYADPQNNEVYVLCKQCEADKKTSQVTGYILQWTGGELVTKTTFTLDAATLQNGKSKKAALKPSALARNPKTGEWYILSSVNKLLLVADREWHVKETHTLKPSLFPQPEGIAFDKAGNLWISNEKDQAAYGTVLKFALKQ</sequence>
<dbReference type="InterPro" id="IPR009722">
    <property type="entry name" value="YjiK/CarP"/>
</dbReference>
<dbReference type="Proteomes" id="UP000198757">
    <property type="component" value="Unassembled WGS sequence"/>
</dbReference>
<dbReference type="RefSeq" id="WP_090391857.1">
    <property type="nucleotide sequence ID" value="NZ_FMZO01000013.1"/>
</dbReference>
<dbReference type="InterPro" id="IPR011042">
    <property type="entry name" value="6-blade_b-propeller_TolB-like"/>
</dbReference>
<keyword evidence="6" id="KW-1185">Reference proteome</keyword>
<evidence type="ECO:0000256" key="4">
    <source>
        <dbReference type="ARBA" id="ARBA00023136"/>
    </source>
</evidence>
<evidence type="ECO:0000313" key="5">
    <source>
        <dbReference type="EMBL" id="SDD75171.1"/>
    </source>
</evidence>
<protein>
    <submittedName>
        <fullName evidence="5">Uncharacterized protein YjiK</fullName>
    </submittedName>
</protein>
<dbReference type="SUPFAM" id="SSF101898">
    <property type="entry name" value="NHL repeat"/>
    <property type="match status" value="1"/>
</dbReference>